<accession>A0A645A6T1</accession>
<name>A0A645A6T1_9ZZZZ</name>
<dbReference type="InterPro" id="IPR021778">
    <property type="entry name" value="Se/S_carrier-like"/>
</dbReference>
<evidence type="ECO:0000259" key="1">
    <source>
        <dbReference type="Pfam" id="PF11823"/>
    </source>
</evidence>
<dbReference type="AlphaFoldDB" id="A0A645A6T1"/>
<comment type="caution">
    <text evidence="2">The sequence shown here is derived from an EMBL/GenBank/DDBJ whole genome shotgun (WGS) entry which is preliminary data.</text>
</comment>
<evidence type="ECO:0000313" key="2">
    <source>
        <dbReference type="EMBL" id="MPM47991.1"/>
    </source>
</evidence>
<reference evidence="2" key="1">
    <citation type="submission" date="2019-08" db="EMBL/GenBank/DDBJ databases">
        <authorList>
            <person name="Kucharzyk K."/>
            <person name="Murdoch R.W."/>
            <person name="Higgins S."/>
            <person name="Loffler F."/>
        </authorList>
    </citation>
    <scope>NUCLEOTIDE SEQUENCE</scope>
</reference>
<protein>
    <recommendedName>
        <fullName evidence="1">Putative Se/S carrier protein-like domain-containing protein</fullName>
    </recommendedName>
</protein>
<proteinExistence type="predicted"/>
<organism evidence="2">
    <name type="scientific">bioreactor metagenome</name>
    <dbReference type="NCBI Taxonomy" id="1076179"/>
    <lineage>
        <taxon>unclassified sequences</taxon>
        <taxon>metagenomes</taxon>
        <taxon>ecological metagenomes</taxon>
    </lineage>
</organism>
<dbReference type="Pfam" id="PF11823">
    <property type="entry name" value="Se_S_carrier"/>
    <property type="match status" value="1"/>
</dbReference>
<sequence>MEKVQYYVLFNNHDSGMRLYNSLKKRNIKSTIAPTPRVASKCCGISLLINKEDIDEIKKCINEESLDIIKITEIKTNINSKRDKYC</sequence>
<gene>
    <name evidence="2" type="ORF">SDC9_94712</name>
</gene>
<dbReference type="EMBL" id="VSSQ01011908">
    <property type="protein sequence ID" value="MPM47991.1"/>
    <property type="molecule type" value="Genomic_DNA"/>
</dbReference>
<feature type="domain" description="Putative Se/S carrier protein-like" evidence="1">
    <location>
        <begin position="5"/>
        <end position="71"/>
    </location>
</feature>